<dbReference type="SUPFAM" id="SSF56601">
    <property type="entry name" value="beta-lactamase/transpeptidase-like"/>
    <property type="match status" value="1"/>
</dbReference>
<evidence type="ECO:0000259" key="2">
    <source>
        <dbReference type="Pfam" id="PF00144"/>
    </source>
</evidence>
<dbReference type="EMBL" id="JBIAMX010000001">
    <property type="protein sequence ID" value="MFF0541454.1"/>
    <property type="molecule type" value="Genomic_DNA"/>
</dbReference>
<proteinExistence type="predicted"/>
<feature type="domain" description="Beta-lactamase-related" evidence="2">
    <location>
        <begin position="66"/>
        <end position="402"/>
    </location>
</feature>
<protein>
    <submittedName>
        <fullName evidence="4">Serine hydrolase</fullName>
    </submittedName>
</protein>
<dbReference type="Gene3D" id="3.40.710.10">
    <property type="entry name" value="DD-peptidase/beta-lactamase superfamily"/>
    <property type="match status" value="1"/>
</dbReference>
<dbReference type="Pfam" id="PF11954">
    <property type="entry name" value="DUF3471"/>
    <property type="match status" value="1"/>
</dbReference>
<dbReference type="PANTHER" id="PTHR46825:SF15">
    <property type="entry name" value="BETA-LACTAMASE-RELATED DOMAIN-CONTAINING PROTEIN"/>
    <property type="match status" value="1"/>
</dbReference>
<keyword evidence="5" id="KW-1185">Reference proteome</keyword>
<gene>
    <name evidence="4" type="ORF">ACFYTF_01290</name>
</gene>
<sequence>MVPRPGRLTIAVITAFALVTACGDDSPDSTAPPSTASAASAASAPPNEAAGVPLPDDAVADAVDQLDGLVRSLMDQTHIPGMAVAVVHDGKPVYAKGFGVRRAGGDEKVDTGTVFQLASVSKSLAATVVAHEVGAGTVGWETPVVQKLPSFALADPYVTANVTIGDLFSHRSGLPEHAGDRLEDLGYDRAQVLDKLRQEPLDPFRISYHYTNFGLTAAAEAVATAAGVPWETLSEQVLYGPLGMTSTSSRFADFESRADRAEPHVLVDGRWEPRYVRDADAQSPAGGASSSIDDMARWLALMLDGGRFPGGVIAPEEALTPAITTQVISNPAQAPTARSGGYGFGFNVSSSSAGRTAYSHSGAFTLGAATTFHVIPSANVGIVVLTNAAPIGVPEILAAEFADLVQFGSIQQDWRALFKPVFASLSAPEGELVGKQPPANPAPAQPLPAYTGTYANNYWGPATITEEGGALVLVLGPKGMRYPLRHWDGDTFVFDLQSENAPPGTISRADFAGNTVRLEYFDQNGLGTFTR</sequence>
<dbReference type="InterPro" id="IPR021860">
    <property type="entry name" value="Peptidase_S12_Pab87-rel_C"/>
</dbReference>
<dbReference type="InterPro" id="IPR012338">
    <property type="entry name" value="Beta-lactam/transpept-like"/>
</dbReference>
<dbReference type="Pfam" id="PF00144">
    <property type="entry name" value="Beta-lactamase"/>
    <property type="match status" value="1"/>
</dbReference>
<organism evidence="4 5">
    <name type="scientific">Nocardia thailandica</name>
    <dbReference type="NCBI Taxonomy" id="257275"/>
    <lineage>
        <taxon>Bacteria</taxon>
        <taxon>Bacillati</taxon>
        <taxon>Actinomycetota</taxon>
        <taxon>Actinomycetes</taxon>
        <taxon>Mycobacteriales</taxon>
        <taxon>Nocardiaceae</taxon>
        <taxon>Nocardia</taxon>
    </lineage>
</organism>
<dbReference type="PANTHER" id="PTHR46825">
    <property type="entry name" value="D-ALANYL-D-ALANINE-CARBOXYPEPTIDASE/ENDOPEPTIDASE AMPH"/>
    <property type="match status" value="1"/>
</dbReference>
<accession>A0ABW6PGE4</accession>
<dbReference type="GO" id="GO:0016787">
    <property type="term" value="F:hydrolase activity"/>
    <property type="evidence" value="ECO:0007669"/>
    <property type="project" value="UniProtKB-KW"/>
</dbReference>
<dbReference type="InterPro" id="IPR050491">
    <property type="entry name" value="AmpC-like"/>
</dbReference>
<reference evidence="4 5" key="1">
    <citation type="submission" date="2024-10" db="EMBL/GenBank/DDBJ databases">
        <title>The Natural Products Discovery Center: Release of the First 8490 Sequenced Strains for Exploring Actinobacteria Biosynthetic Diversity.</title>
        <authorList>
            <person name="Kalkreuter E."/>
            <person name="Kautsar S.A."/>
            <person name="Yang D."/>
            <person name="Bader C.D."/>
            <person name="Teijaro C.N."/>
            <person name="Fluegel L."/>
            <person name="Davis C.M."/>
            <person name="Simpson J.R."/>
            <person name="Lauterbach L."/>
            <person name="Steele A.D."/>
            <person name="Gui C."/>
            <person name="Meng S."/>
            <person name="Li G."/>
            <person name="Viehrig K."/>
            <person name="Ye F."/>
            <person name="Su P."/>
            <person name="Kiefer A.F."/>
            <person name="Nichols A."/>
            <person name="Cepeda A.J."/>
            <person name="Yan W."/>
            <person name="Fan B."/>
            <person name="Jiang Y."/>
            <person name="Adhikari A."/>
            <person name="Zheng C.-J."/>
            <person name="Schuster L."/>
            <person name="Cowan T.M."/>
            <person name="Smanski M.J."/>
            <person name="Chevrette M.G."/>
            <person name="De Carvalho L.P.S."/>
            <person name="Shen B."/>
        </authorList>
    </citation>
    <scope>NUCLEOTIDE SEQUENCE [LARGE SCALE GENOMIC DNA]</scope>
    <source>
        <strain evidence="4 5">NPDC004045</strain>
    </source>
</reference>
<feature type="compositionally biased region" description="Low complexity" evidence="1">
    <location>
        <begin position="28"/>
        <end position="54"/>
    </location>
</feature>
<feature type="region of interest" description="Disordered" evidence="1">
    <location>
        <begin position="24"/>
        <end position="54"/>
    </location>
</feature>
<dbReference type="InterPro" id="IPR001466">
    <property type="entry name" value="Beta-lactam-related"/>
</dbReference>
<keyword evidence="4" id="KW-0378">Hydrolase</keyword>
<evidence type="ECO:0000256" key="1">
    <source>
        <dbReference type="SAM" id="MobiDB-lite"/>
    </source>
</evidence>
<evidence type="ECO:0000313" key="5">
    <source>
        <dbReference type="Proteomes" id="UP001601444"/>
    </source>
</evidence>
<evidence type="ECO:0000259" key="3">
    <source>
        <dbReference type="Pfam" id="PF11954"/>
    </source>
</evidence>
<name>A0ABW6PGE4_9NOCA</name>
<comment type="caution">
    <text evidence="4">The sequence shown here is derived from an EMBL/GenBank/DDBJ whole genome shotgun (WGS) entry which is preliminary data.</text>
</comment>
<evidence type="ECO:0000313" key="4">
    <source>
        <dbReference type="EMBL" id="MFF0541454.1"/>
    </source>
</evidence>
<dbReference type="Gene3D" id="2.40.128.600">
    <property type="match status" value="1"/>
</dbReference>
<feature type="domain" description="Peptidase S12 Pab87-related C-terminal" evidence="3">
    <location>
        <begin position="437"/>
        <end position="500"/>
    </location>
</feature>
<dbReference type="Proteomes" id="UP001601444">
    <property type="component" value="Unassembled WGS sequence"/>
</dbReference>
<dbReference type="PROSITE" id="PS51257">
    <property type="entry name" value="PROKAR_LIPOPROTEIN"/>
    <property type="match status" value="1"/>
</dbReference>
<dbReference type="RefSeq" id="WP_387698691.1">
    <property type="nucleotide sequence ID" value="NZ_JBIAMX010000001.1"/>
</dbReference>